<dbReference type="OrthoDB" id="270392at2759"/>
<dbReference type="InterPro" id="IPR045867">
    <property type="entry name" value="DNA-dir_RpoC_beta_prime"/>
</dbReference>
<comment type="caution">
    <text evidence="7">The sequence shown here is derived from an EMBL/GenBank/DDBJ whole genome shotgun (WGS) entry which is preliminary data.</text>
</comment>
<dbReference type="PANTHER" id="PTHR19376">
    <property type="entry name" value="DNA-DIRECTED RNA POLYMERASE"/>
    <property type="match status" value="1"/>
</dbReference>
<protein>
    <recommendedName>
        <fullName evidence="1">DNA-directed RNA polymerase</fullName>
        <ecNumber evidence="1">2.7.7.6</ecNumber>
    </recommendedName>
</protein>
<keyword evidence="3" id="KW-0808">Transferase</keyword>
<dbReference type="AlphaFoldDB" id="A0A815WLE4"/>
<evidence type="ECO:0000256" key="3">
    <source>
        <dbReference type="ARBA" id="ARBA00022679"/>
    </source>
</evidence>
<keyword evidence="4" id="KW-0548">Nucleotidyltransferase</keyword>
<dbReference type="GO" id="GO:0005665">
    <property type="term" value="C:RNA polymerase II, core complex"/>
    <property type="evidence" value="ECO:0007669"/>
    <property type="project" value="TreeGrafter"/>
</dbReference>
<accession>A0A815WLE4</accession>
<dbReference type="Proteomes" id="UP000663852">
    <property type="component" value="Unassembled WGS sequence"/>
</dbReference>
<dbReference type="GO" id="GO:0006351">
    <property type="term" value="P:DNA-templated transcription"/>
    <property type="evidence" value="ECO:0007669"/>
    <property type="project" value="InterPro"/>
</dbReference>
<name>A0A815WLE4_ADIRI</name>
<evidence type="ECO:0000313" key="6">
    <source>
        <dbReference type="EMBL" id="CAF1118953.1"/>
    </source>
</evidence>
<dbReference type="GO" id="GO:0003899">
    <property type="term" value="F:DNA-directed RNA polymerase activity"/>
    <property type="evidence" value="ECO:0007669"/>
    <property type="project" value="UniProtKB-EC"/>
</dbReference>
<gene>
    <name evidence="6" type="ORF">EDS130_LOCUS20943</name>
    <name evidence="7" type="ORF">XAT740_LOCUS42438</name>
</gene>
<reference evidence="7" key="1">
    <citation type="submission" date="2021-02" db="EMBL/GenBank/DDBJ databases">
        <authorList>
            <person name="Nowell W R."/>
        </authorList>
    </citation>
    <scope>NUCLEOTIDE SEQUENCE</scope>
</reference>
<evidence type="ECO:0000256" key="5">
    <source>
        <dbReference type="ARBA" id="ARBA00023163"/>
    </source>
</evidence>
<evidence type="ECO:0000256" key="2">
    <source>
        <dbReference type="ARBA" id="ARBA00022478"/>
    </source>
</evidence>
<dbReference type="Proteomes" id="UP000663828">
    <property type="component" value="Unassembled WGS sequence"/>
</dbReference>
<organism evidence="7 8">
    <name type="scientific">Adineta ricciae</name>
    <name type="common">Rotifer</name>
    <dbReference type="NCBI Taxonomy" id="249248"/>
    <lineage>
        <taxon>Eukaryota</taxon>
        <taxon>Metazoa</taxon>
        <taxon>Spiralia</taxon>
        <taxon>Gnathifera</taxon>
        <taxon>Rotifera</taxon>
        <taxon>Eurotatoria</taxon>
        <taxon>Bdelloidea</taxon>
        <taxon>Adinetida</taxon>
        <taxon>Adinetidae</taxon>
        <taxon>Adineta</taxon>
    </lineage>
</organism>
<evidence type="ECO:0000256" key="4">
    <source>
        <dbReference type="ARBA" id="ARBA00022695"/>
    </source>
</evidence>
<dbReference type="EMBL" id="CAJNOJ010000104">
    <property type="protein sequence ID" value="CAF1118953.1"/>
    <property type="molecule type" value="Genomic_DNA"/>
</dbReference>
<dbReference type="PANTHER" id="PTHR19376:SF37">
    <property type="entry name" value="DNA-DIRECTED RNA POLYMERASE II SUBUNIT RPB1"/>
    <property type="match status" value="1"/>
</dbReference>
<dbReference type="EC" id="2.7.7.6" evidence="1"/>
<keyword evidence="8" id="KW-1185">Reference proteome</keyword>
<evidence type="ECO:0000313" key="8">
    <source>
        <dbReference type="Proteomes" id="UP000663828"/>
    </source>
</evidence>
<keyword evidence="2" id="KW-0240">DNA-directed RNA polymerase</keyword>
<evidence type="ECO:0000313" key="7">
    <source>
        <dbReference type="EMBL" id="CAF1544716.1"/>
    </source>
</evidence>
<keyword evidence="5" id="KW-0804">Transcription</keyword>
<proteinExistence type="predicted"/>
<evidence type="ECO:0000256" key="1">
    <source>
        <dbReference type="ARBA" id="ARBA00012418"/>
    </source>
</evidence>
<dbReference type="EMBL" id="CAJNOR010005091">
    <property type="protein sequence ID" value="CAF1544716.1"/>
    <property type="molecule type" value="Genomic_DNA"/>
</dbReference>
<dbReference type="SUPFAM" id="SSF64484">
    <property type="entry name" value="beta and beta-prime subunits of DNA dependent RNA-polymerase"/>
    <property type="match status" value="1"/>
</dbReference>
<sequence length="91" mass="10306">MILSKSSTYSLLKLYEKELIAKWTMSPHFDGSRVNYHHLALLCGVMANEGRLMIITKHDVNRQDIGLIIRCSFEQTVNAFMEAAAHAKTVP</sequence>